<name>A0A7J6Q4D1_PEROL</name>
<gene>
    <name evidence="4" type="ORF">FOZ63_033731</name>
</gene>
<feature type="region of interest" description="Disordered" evidence="3">
    <location>
        <begin position="116"/>
        <end position="164"/>
    </location>
</feature>
<proteinExistence type="predicted"/>
<dbReference type="Gene3D" id="3.40.50.300">
    <property type="entry name" value="P-loop containing nucleotide triphosphate hydrolases"/>
    <property type="match status" value="1"/>
</dbReference>
<dbReference type="Proteomes" id="UP000553632">
    <property type="component" value="Unassembled WGS sequence"/>
</dbReference>
<protein>
    <recommendedName>
        <fullName evidence="6">ATPase AAA-type core domain-containing protein</fullName>
    </recommendedName>
</protein>
<sequence>MIGLLAAWETSSAKPELDGFSTPGKANAMLIAATNRKQDLDQAFVSRIDTSVEFALPDEASRAAIFGLYARQLPQKDCEQLAKMSAGLSGRNIKDACQDAERRWAAARFRELSKDKKPLDDSTVGLPDRQTYEACVREKKQQQRSTSRRTTAERPQIPLLYTAN</sequence>
<keyword evidence="5" id="KW-1185">Reference proteome</keyword>
<dbReference type="AlphaFoldDB" id="A0A7J6Q4D1"/>
<dbReference type="SUPFAM" id="SSF52540">
    <property type="entry name" value="P-loop containing nucleoside triphosphate hydrolases"/>
    <property type="match status" value="1"/>
</dbReference>
<dbReference type="InterPro" id="IPR027417">
    <property type="entry name" value="P-loop_NTPase"/>
</dbReference>
<dbReference type="GO" id="GO:0005524">
    <property type="term" value="F:ATP binding"/>
    <property type="evidence" value="ECO:0007669"/>
    <property type="project" value="UniProtKB-KW"/>
</dbReference>
<accession>A0A7J6Q4D1</accession>
<dbReference type="PANTHER" id="PTHR23073">
    <property type="entry name" value="26S PROTEASOME REGULATORY SUBUNIT"/>
    <property type="match status" value="1"/>
</dbReference>
<keyword evidence="2" id="KW-0067">ATP-binding</keyword>
<keyword evidence="1" id="KW-0547">Nucleotide-binding</keyword>
<organism evidence="4 5">
    <name type="scientific">Perkinsus olseni</name>
    <name type="common">Perkinsus atlanticus</name>
    <dbReference type="NCBI Taxonomy" id="32597"/>
    <lineage>
        <taxon>Eukaryota</taxon>
        <taxon>Sar</taxon>
        <taxon>Alveolata</taxon>
        <taxon>Perkinsozoa</taxon>
        <taxon>Perkinsea</taxon>
        <taxon>Perkinsida</taxon>
        <taxon>Perkinsidae</taxon>
        <taxon>Perkinsus</taxon>
    </lineage>
</organism>
<evidence type="ECO:0000313" key="5">
    <source>
        <dbReference type="Proteomes" id="UP000553632"/>
    </source>
</evidence>
<evidence type="ECO:0000256" key="1">
    <source>
        <dbReference type="ARBA" id="ARBA00022741"/>
    </source>
</evidence>
<dbReference type="Gene3D" id="1.10.8.60">
    <property type="match status" value="1"/>
</dbReference>
<reference evidence="4 5" key="1">
    <citation type="submission" date="2020-04" db="EMBL/GenBank/DDBJ databases">
        <title>Perkinsus olseni comparative genomics.</title>
        <authorList>
            <person name="Bogema D.R."/>
        </authorList>
    </citation>
    <scope>NUCLEOTIDE SEQUENCE [LARGE SCALE GENOMIC DNA]</scope>
    <source>
        <strain evidence="4 5">ATCC PRA-207</strain>
    </source>
</reference>
<dbReference type="EMBL" id="JABANO010035682">
    <property type="protein sequence ID" value="KAF4703077.1"/>
    <property type="molecule type" value="Genomic_DNA"/>
</dbReference>
<comment type="caution">
    <text evidence="4">The sequence shown here is derived from an EMBL/GenBank/DDBJ whole genome shotgun (WGS) entry which is preliminary data.</text>
</comment>
<evidence type="ECO:0000256" key="3">
    <source>
        <dbReference type="SAM" id="MobiDB-lite"/>
    </source>
</evidence>
<evidence type="ECO:0008006" key="6">
    <source>
        <dbReference type="Google" id="ProtNLM"/>
    </source>
</evidence>
<dbReference type="InterPro" id="IPR050221">
    <property type="entry name" value="26S_Proteasome_ATPase"/>
</dbReference>
<evidence type="ECO:0000313" key="4">
    <source>
        <dbReference type="EMBL" id="KAF4703077.1"/>
    </source>
</evidence>
<evidence type="ECO:0000256" key="2">
    <source>
        <dbReference type="ARBA" id="ARBA00022840"/>
    </source>
</evidence>